<name>A0ABD3GV81_9MARC</name>
<comment type="caution">
    <text evidence="2">The sequence shown here is derived from an EMBL/GenBank/DDBJ whole genome shotgun (WGS) entry which is preliminary data.</text>
</comment>
<feature type="region of interest" description="Disordered" evidence="1">
    <location>
        <begin position="170"/>
        <end position="194"/>
    </location>
</feature>
<gene>
    <name evidence="2" type="ORF">R1sor_001182</name>
</gene>
<dbReference type="EMBL" id="JBJQOH010000006">
    <property type="protein sequence ID" value="KAL3683160.1"/>
    <property type="molecule type" value="Genomic_DNA"/>
</dbReference>
<accession>A0ABD3GV81</accession>
<dbReference type="AlphaFoldDB" id="A0ABD3GV81"/>
<keyword evidence="3" id="KW-1185">Reference proteome</keyword>
<evidence type="ECO:0000256" key="1">
    <source>
        <dbReference type="SAM" id="MobiDB-lite"/>
    </source>
</evidence>
<evidence type="ECO:0000313" key="2">
    <source>
        <dbReference type="EMBL" id="KAL3683160.1"/>
    </source>
</evidence>
<sequence length="339" mass="38298">MFPLSVPLPTFPIPGRNETLPDSEDEDANQVQDSQFPHSAPDPVGEEHETVSVMSSAPPRAAPRRWQPAGNSSRQTRFQWEPQSVSLLLEQKQLEAEENKTLQGQEHIITSDQRRAKLQREWEADIADDWYQLLDSFYSQRATMRPPCMTESITEQTAAAKDIEQALTDQQTEVDDEPQTTTDPTIRHNSGKRRKDVSKSAVAIVDALTTFSSSFIQVVERMEERDLERQRRAEECELKRLRIYEQAEECRERATAERNSKYLEALGSLTAEGSLDLVMMMAAVLLLVNETLDDEDINPFQIHSEHSIQVEESATSRLWVVAVNLASGVLASSMLSEGL</sequence>
<feature type="compositionally biased region" description="Polar residues" evidence="1">
    <location>
        <begin position="69"/>
        <end position="78"/>
    </location>
</feature>
<evidence type="ECO:0000313" key="3">
    <source>
        <dbReference type="Proteomes" id="UP001633002"/>
    </source>
</evidence>
<reference evidence="2 3" key="1">
    <citation type="submission" date="2024-09" db="EMBL/GenBank/DDBJ databases">
        <title>Chromosome-scale assembly of Riccia sorocarpa.</title>
        <authorList>
            <person name="Paukszto L."/>
        </authorList>
    </citation>
    <scope>NUCLEOTIDE SEQUENCE [LARGE SCALE GENOMIC DNA]</scope>
    <source>
        <strain evidence="2">LP-2024</strain>
        <tissue evidence="2">Aerial parts of the thallus</tissue>
    </source>
</reference>
<feature type="compositionally biased region" description="Polar residues" evidence="1">
    <location>
        <begin position="179"/>
        <end position="188"/>
    </location>
</feature>
<protein>
    <submittedName>
        <fullName evidence="2">Uncharacterized protein</fullName>
    </submittedName>
</protein>
<proteinExistence type="predicted"/>
<dbReference type="Proteomes" id="UP001633002">
    <property type="component" value="Unassembled WGS sequence"/>
</dbReference>
<organism evidence="2 3">
    <name type="scientific">Riccia sorocarpa</name>
    <dbReference type="NCBI Taxonomy" id="122646"/>
    <lineage>
        <taxon>Eukaryota</taxon>
        <taxon>Viridiplantae</taxon>
        <taxon>Streptophyta</taxon>
        <taxon>Embryophyta</taxon>
        <taxon>Marchantiophyta</taxon>
        <taxon>Marchantiopsida</taxon>
        <taxon>Marchantiidae</taxon>
        <taxon>Marchantiales</taxon>
        <taxon>Ricciaceae</taxon>
        <taxon>Riccia</taxon>
    </lineage>
</organism>
<feature type="region of interest" description="Disordered" evidence="1">
    <location>
        <begin position="1"/>
        <end position="78"/>
    </location>
</feature>